<keyword evidence="2" id="KW-1185">Reference proteome</keyword>
<comment type="caution">
    <text evidence="1">The sequence shown here is derived from an EMBL/GenBank/DDBJ whole genome shotgun (WGS) entry which is preliminary data.</text>
</comment>
<sequence length="116" mass="13055">MDTPRLIEAYADLIRQVDASSAATITLGEQLRERARHNDPTAREALRQVQSVARSYQEERLRLAALWRAISAAHPELPRYPMDDADGVAVDDAPRPREEGRLTALLRRLLMDIGVP</sequence>
<organism evidence="1 2">
    <name type="scientific">Novacetimonas cocois</name>
    <dbReference type="NCBI Taxonomy" id="1747507"/>
    <lineage>
        <taxon>Bacteria</taxon>
        <taxon>Pseudomonadati</taxon>
        <taxon>Pseudomonadota</taxon>
        <taxon>Alphaproteobacteria</taxon>
        <taxon>Acetobacterales</taxon>
        <taxon>Acetobacteraceae</taxon>
        <taxon>Novacetimonas</taxon>
    </lineage>
</organism>
<protein>
    <submittedName>
        <fullName evidence="1">Uncharacterized protein</fullName>
    </submittedName>
</protein>
<evidence type="ECO:0000313" key="2">
    <source>
        <dbReference type="Proteomes" id="UP000252680"/>
    </source>
</evidence>
<proteinExistence type="predicted"/>
<dbReference type="RefSeq" id="WP_113595703.1">
    <property type="nucleotide sequence ID" value="NZ_QEXL01000007.1"/>
</dbReference>
<dbReference type="AlphaFoldDB" id="A0A365YX29"/>
<dbReference type="OrthoDB" id="9926941at2"/>
<evidence type="ECO:0000313" key="1">
    <source>
        <dbReference type="EMBL" id="RBM07741.1"/>
    </source>
</evidence>
<dbReference type="Proteomes" id="UP000252680">
    <property type="component" value="Unassembled WGS sequence"/>
</dbReference>
<name>A0A365YX29_9PROT</name>
<gene>
    <name evidence="1" type="ORF">NJLHNGOC_06900</name>
</gene>
<accession>A0A365YX29</accession>
<reference evidence="1 2" key="1">
    <citation type="submission" date="2018-05" db="EMBL/GenBank/DDBJ databases">
        <title>Komagataeibacter cocois sp. nov., for a novel cellulose- producing strain isolated from coconut milk.</title>
        <authorList>
            <person name="Liu L."/>
            <person name="Wang Y."/>
            <person name="Liu S."/>
            <person name="Bi J."/>
            <person name="Chen H."/>
            <person name="Deng J."/>
            <person name="Zhang C."/>
            <person name="Hu Q."/>
            <person name="Li C."/>
        </authorList>
    </citation>
    <scope>NUCLEOTIDE SEQUENCE [LARGE SCALE GENOMIC DNA]</scope>
    <source>
        <strain evidence="1 2">WE7</strain>
    </source>
</reference>
<dbReference type="EMBL" id="QEXL01000007">
    <property type="protein sequence ID" value="RBM07741.1"/>
    <property type="molecule type" value="Genomic_DNA"/>
</dbReference>